<feature type="signal peptide" evidence="1">
    <location>
        <begin position="1"/>
        <end position="19"/>
    </location>
</feature>
<dbReference type="InterPro" id="IPR021109">
    <property type="entry name" value="Peptidase_aspartic_dom_sf"/>
</dbReference>
<proteinExistence type="predicted"/>
<keyword evidence="2" id="KW-0378">Hydrolase</keyword>
<evidence type="ECO:0000313" key="3">
    <source>
        <dbReference type="Proteomes" id="UP001589589"/>
    </source>
</evidence>
<comment type="caution">
    <text evidence="2">The sequence shown here is derived from an EMBL/GenBank/DDBJ whole genome shotgun (WGS) entry which is preliminary data.</text>
</comment>
<sequence>MKYFFSSIVLLFLINSSFAKNVVNDTIPFIINNQNTIYVKAVFNKKDTLNLNFDTGTSELILTNDVLKNRLNSEIKLYSTFYNLKIGKTNYQTKVYDAQLSGHDTDGRFGWDFFKDKVVELNYDKNIIIVHSEIPKYVLKDDAYTKLAIKFFDNVFSVESIISQSGIEIKDRFLFDTGYQRTAMLDNDLLNAEKFPIEKMKEIKRVIMKGAQGNEIPVITSNLEKLIIGDYELKNVPIQKLTSYKPLKGVNIHILGNEVLKRFNTIFDFQNNIVYLKKNKLYNVEYIDMKKSGI</sequence>
<keyword evidence="2" id="KW-0645">Protease</keyword>
<protein>
    <submittedName>
        <fullName evidence="2">Clan AA aspartic protease</fullName>
    </submittedName>
</protein>
<organism evidence="2 3">
    <name type="scientific">Flavobacterium branchiarum</name>
    <dbReference type="NCBI Taxonomy" id="1114870"/>
    <lineage>
        <taxon>Bacteria</taxon>
        <taxon>Pseudomonadati</taxon>
        <taxon>Bacteroidota</taxon>
        <taxon>Flavobacteriia</taxon>
        <taxon>Flavobacteriales</taxon>
        <taxon>Flavobacteriaceae</taxon>
        <taxon>Flavobacterium</taxon>
    </lineage>
</organism>
<name>A0ABV5FK08_9FLAO</name>
<feature type="chain" id="PRO_5045375980" evidence="1">
    <location>
        <begin position="20"/>
        <end position="294"/>
    </location>
</feature>
<dbReference type="RefSeq" id="WP_290262475.1">
    <property type="nucleotide sequence ID" value="NZ_JAUFQQ010000003.1"/>
</dbReference>
<accession>A0ABV5FK08</accession>
<keyword evidence="3" id="KW-1185">Reference proteome</keyword>
<dbReference type="EMBL" id="JBHMEX010000026">
    <property type="protein sequence ID" value="MFB9063812.1"/>
    <property type="molecule type" value="Genomic_DNA"/>
</dbReference>
<reference evidence="2 3" key="1">
    <citation type="submission" date="2024-09" db="EMBL/GenBank/DDBJ databases">
        <authorList>
            <person name="Sun Q."/>
            <person name="Mori K."/>
        </authorList>
    </citation>
    <scope>NUCLEOTIDE SEQUENCE [LARGE SCALE GENOMIC DNA]</scope>
    <source>
        <strain evidence="2 3">CECT 7908</strain>
    </source>
</reference>
<evidence type="ECO:0000256" key="1">
    <source>
        <dbReference type="SAM" id="SignalP"/>
    </source>
</evidence>
<dbReference type="SUPFAM" id="SSF50630">
    <property type="entry name" value="Acid proteases"/>
    <property type="match status" value="1"/>
</dbReference>
<keyword evidence="1" id="KW-0732">Signal</keyword>
<evidence type="ECO:0000313" key="2">
    <source>
        <dbReference type="EMBL" id="MFB9063812.1"/>
    </source>
</evidence>
<dbReference type="GO" id="GO:0006508">
    <property type="term" value="P:proteolysis"/>
    <property type="evidence" value="ECO:0007669"/>
    <property type="project" value="UniProtKB-KW"/>
</dbReference>
<dbReference type="Gene3D" id="2.40.70.10">
    <property type="entry name" value="Acid Proteases"/>
    <property type="match status" value="1"/>
</dbReference>
<dbReference type="Proteomes" id="UP001589589">
    <property type="component" value="Unassembled WGS sequence"/>
</dbReference>
<dbReference type="GO" id="GO:0008233">
    <property type="term" value="F:peptidase activity"/>
    <property type="evidence" value="ECO:0007669"/>
    <property type="project" value="UniProtKB-KW"/>
</dbReference>
<gene>
    <name evidence="2" type="ORF">ACFFUQ_07225</name>
</gene>